<keyword evidence="2" id="KW-1133">Transmembrane helix</keyword>
<dbReference type="Proteomes" id="UP001235064">
    <property type="component" value="Unassembled WGS sequence"/>
</dbReference>
<accession>A0ABT7MXI5</accession>
<sequence length="360" mass="36887">MSEARPKTMFKALAGALIAAALVVTPLVTVSASAKDSAPVSLEGQTGVMKPWTQETNHVEYWERVYPGATCVKGESSLGKVTVSETGKSVTLDAPPAGQQWTALIIKAGNVWNDVVDSPKTGVAYASPVNNGGQQAVVSHWIACAGPATTVVQPPKPEPVSTDKVVTTFACGADRTITTTTTTADWVWDAASLKWVLGAPVSGEPVITHQPLTPTEVESCTSETPPPTVTVTYGKWTDAKWACGDTTVTQTRVVTTTTTPSEGAPTTTAKTETRTRDLTQEEVGACALVPGEVPVVDPKGTPTSSAIPTPAAAPAATGDLATTGGTGVSPIVVVSGAAALAAGIAIVAIAGYRRRRAGTE</sequence>
<evidence type="ECO:0000256" key="3">
    <source>
        <dbReference type="SAM" id="SignalP"/>
    </source>
</evidence>
<proteinExistence type="predicted"/>
<keyword evidence="3" id="KW-0732">Signal</keyword>
<reference evidence="4 5" key="1">
    <citation type="submission" date="2023-06" db="EMBL/GenBank/DDBJ databases">
        <title>Microbacterium sp. nov., isolated from a waste landfill.</title>
        <authorList>
            <person name="Wen W."/>
        </authorList>
    </citation>
    <scope>NUCLEOTIDE SEQUENCE [LARGE SCALE GENOMIC DNA]</scope>
    <source>
        <strain evidence="4 5">ASV49</strain>
    </source>
</reference>
<evidence type="ECO:0000256" key="1">
    <source>
        <dbReference type="SAM" id="MobiDB-lite"/>
    </source>
</evidence>
<feature type="compositionally biased region" description="Low complexity" evidence="1">
    <location>
        <begin position="300"/>
        <end position="314"/>
    </location>
</feature>
<evidence type="ECO:0000313" key="5">
    <source>
        <dbReference type="Proteomes" id="UP001235064"/>
    </source>
</evidence>
<evidence type="ECO:0000256" key="2">
    <source>
        <dbReference type="SAM" id="Phobius"/>
    </source>
</evidence>
<feature type="transmembrane region" description="Helical" evidence="2">
    <location>
        <begin position="331"/>
        <end position="352"/>
    </location>
</feature>
<comment type="caution">
    <text evidence="4">The sequence shown here is derived from an EMBL/GenBank/DDBJ whole genome shotgun (WGS) entry which is preliminary data.</text>
</comment>
<gene>
    <name evidence="4" type="ORF">QSV35_07330</name>
</gene>
<keyword evidence="5" id="KW-1185">Reference proteome</keyword>
<evidence type="ECO:0000313" key="4">
    <source>
        <dbReference type="EMBL" id="MDL9979140.1"/>
    </source>
</evidence>
<keyword evidence="2" id="KW-0812">Transmembrane</keyword>
<organism evidence="4 5">
    <name type="scientific">Microbacterium candidum</name>
    <dbReference type="NCBI Taxonomy" id="3041922"/>
    <lineage>
        <taxon>Bacteria</taxon>
        <taxon>Bacillati</taxon>
        <taxon>Actinomycetota</taxon>
        <taxon>Actinomycetes</taxon>
        <taxon>Micrococcales</taxon>
        <taxon>Microbacteriaceae</taxon>
        <taxon>Microbacterium</taxon>
    </lineage>
</organism>
<dbReference type="EMBL" id="JASXSZ010000002">
    <property type="protein sequence ID" value="MDL9979140.1"/>
    <property type="molecule type" value="Genomic_DNA"/>
</dbReference>
<evidence type="ECO:0008006" key="6">
    <source>
        <dbReference type="Google" id="ProtNLM"/>
    </source>
</evidence>
<feature type="chain" id="PRO_5045644367" description="LPXTG cell wall anchor domain-containing protein" evidence="3">
    <location>
        <begin position="35"/>
        <end position="360"/>
    </location>
</feature>
<dbReference type="RefSeq" id="WP_286288004.1">
    <property type="nucleotide sequence ID" value="NZ_JASXSZ010000002.1"/>
</dbReference>
<name>A0ABT7MXI5_9MICO</name>
<feature type="region of interest" description="Disordered" evidence="1">
    <location>
        <begin position="294"/>
        <end position="314"/>
    </location>
</feature>
<keyword evidence="2" id="KW-0472">Membrane</keyword>
<protein>
    <recommendedName>
        <fullName evidence="6">LPXTG cell wall anchor domain-containing protein</fullName>
    </recommendedName>
</protein>
<feature type="signal peptide" evidence="3">
    <location>
        <begin position="1"/>
        <end position="34"/>
    </location>
</feature>